<organism evidence="1 2">
    <name type="scientific">Hymenobacter negativus</name>
    <dbReference type="NCBI Taxonomy" id="2795026"/>
    <lineage>
        <taxon>Bacteria</taxon>
        <taxon>Pseudomonadati</taxon>
        <taxon>Bacteroidota</taxon>
        <taxon>Cytophagia</taxon>
        <taxon>Cytophagales</taxon>
        <taxon>Hymenobacteraceae</taxon>
        <taxon>Hymenobacter</taxon>
    </lineage>
</organism>
<protein>
    <recommendedName>
        <fullName evidence="3">Lipoprotein</fullName>
    </recommendedName>
</protein>
<dbReference type="RefSeq" id="WP_198076164.1">
    <property type="nucleotide sequence ID" value="NZ_JAEDAE010000007.1"/>
</dbReference>
<dbReference type="PROSITE" id="PS51257">
    <property type="entry name" value="PROKAR_LIPOPROTEIN"/>
    <property type="match status" value="1"/>
</dbReference>
<evidence type="ECO:0000313" key="1">
    <source>
        <dbReference type="EMBL" id="MBH8559437.1"/>
    </source>
</evidence>
<keyword evidence="2" id="KW-1185">Reference proteome</keyword>
<gene>
    <name evidence="1" type="ORF">I7X13_15365</name>
</gene>
<comment type="caution">
    <text evidence="1">The sequence shown here is derived from an EMBL/GenBank/DDBJ whole genome shotgun (WGS) entry which is preliminary data.</text>
</comment>
<accession>A0ABS0QAG4</accession>
<dbReference type="Proteomes" id="UP000625631">
    <property type="component" value="Unassembled WGS sequence"/>
</dbReference>
<name>A0ABS0QAG4_9BACT</name>
<proteinExistence type="predicted"/>
<evidence type="ECO:0000313" key="2">
    <source>
        <dbReference type="Proteomes" id="UP000625631"/>
    </source>
</evidence>
<sequence length="158" mass="17640">MKLPVLFGLLIFLTGCSMDSKHPPLREAAKSKYAVGQVWAYNTRPSEPDAKLTIVKIEGQDSIGHIIHVYLDNVKVKTSSNPEKYSETISHMPFSEAAIDSSVTKQFETVKELPDFKEGYDEWRQSFDAGHAGVFSITVGKAVEYMETTMLQGHDAKQ</sequence>
<dbReference type="EMBL" id="JAEDAE010000007">
    <property type="protein sequence ID" value="MBH8559437.1"/>
    <property type="molecule type" value="Genomic_DNA"/>
</dbReference>
<evidence type="ECO:0008006" key="3">
    <source>
        <dbReference type="Google" id="ProtNLM"/>
    </source>
</evidence>
<reference evidence="1 2" key="1">
    <citation type="submission" date="2020-12" db="EMBL/GenBank/DDBJ databases">
        <title>Hymenobacter sp.</title>
        <authorList>
            <person name="Kim M.K."/>
        </authorList>
    </citation>
    <scope>NUCLEOTIDE SEQUENCE [LARGE SCALE GENOMIC DNA]</scope>
    <source>
        <strain evidence="1 2">BT442</strain>
    </source>
</reference>